<dbReference type="AlphaFoldDB" id="A0A5P9JZN3"/>
<keyword evidence="3" id="KW-1185">Reference proteome</keyword>
<name>A0A5P9JZN3_9HYPH</name>
<keyword evidence="1" id="KW-0472">Membrane</keyword>
<evidence type="ECO:0000256" key="1">
    <source>
        <dbReference type="SAM" id="Phobius"/>
    </source>
</evidence>
<dbReference type="KEGG" id="mico:GDR74_13750"/>
<dbReference type="Proteomes" id="UP000325614">
    <property type="component" value="Chromosome"/>
</dbReference>
<gene>
    <name evidence="2" type="ORF">GDR74_13750</name>
</gene>
<organism evidence="2 3">
    <name type="scientific">Microvirga thermotolerans</name>
    <dbReference type="NCBI Taxonomy" id="2651334"/>
    <lineage>
        <taxon>Bacteria</taxon>
        <taxon>Pseudomonadati</taxon>
        <taxon>Pseudomonadota</taxon>
        <taxon>Alphaproteobacteria</taxon>
        <taxon>Hyphomicrobiales</taxon>
        <taxon>Methylobacteriaceae</taxon>
        <taxon>Microvirga</taxon>
    </lineage>
</organism>
<sequence length="90" mass="10436">MVVAQYRNLMWDLAVIFAWLSPFVIAMGYYSRHKFHALLKAPLTDEVEHQTHVWEHRVRRWTVLGLLVPGVSILCFVIWLVLSRMSAGAS</sequence>
<evidence type="ECO:0000313" key="2">
    <source>
        <dbReference type="EMBL" id="QFU17198.1"/>
    </source>
</evidence>
<keyword evidence="1" id="KW-1133">Transmembrane helix</keyword>
<feature type="transmembrane region" description="Helical" evidence="1">
    <location>
        <begin position="9"/>
        <end position="30"/>
    </location>
</feature>
<feature type="transmembrane region" description="Helical" evidence="1">
    <location>
        <begin position="61"/>
        <end position="82"/>
    </location>
</feature>
<evidence type="ECO:0000313" key="3">
    <source>
        <dbReference type="Proteomes" id="UP000325614"/>
    </source>
</evidence>
<proteinExistence type="predicted"/>
<protein>
    <submittedName>
        <fullName evidence="2">Uncharacterized protein</fullName>
    </submittedName>
</protein>
<dbReference type="RefSeq" id="WP_152586834.1">
    <property type="nucleotide sequence ID" value="NZ_CP045423.1"/>
</dbReference>
<accession>A0A5P9JZN3</accession>
<dbReference type="EMBL" id="CP045423">
    <property type="protein sequence ID" value="QFU17198.1"/>
    <property type="molecule type" value="Genomic_DNA"/>
</dbReference>
<reference evidence="2 3" key="1">
    <citation type="submission" date="2019-10" db="EMBL/GenBank/DDBJ databases">
        <title>Isolation, Identification of Microvirga thermotolerans HR1, a novel thermophilic bacterium and Comparative Genomics of the genus Microvirga.</title>
        <authorList>
            <person name="Li J."/>
            <person name="Zhang W."/>
            <person name="Lin M."/>
            <person name="Wang J."/>
        </authorList>
    </citation>
    <scope>NUCLEOTIDE SEQUENCE [LARGE SCALE GENOMIC DNA]</scope>
    <source>
        <strain evidence="2 3">HR1</strain>
    </source>
</reference>
<keyword evidence="1" id="KW-0812">Transmembrane</keyword>